<proteinExistence type="predicted"/>
<dbReference type="SUPFAM" id="SSF48726">
    <property type="entry name" value="Immunoglobulin"/>
    <property type="match status" value="1"/>
</dbReference>
<dbReference type="AlphaFoldDB" id="A0A1A7XEK0"/>
<sequence>RGLDHECDSKFSLITRNQTVFLLQTSLTPADGGNHTCECATSGGTFILHLNVSVRENHQSHRATLLTRNQSRLNRTAPSLRKKIHFILII</sequence>
<feature type="non-terminal residue" evidence="1">
    <location>
        <position position="1"/>
    </location>
</feature>
<dbReference type="InterPro" id="IPR036179">
    <property type="entry name" value="Ig-like_dom_sf"/>
</dbReference>
<name>A0A1A7XEK0_9TELE</name>
<organism evidence="1">
    <name type="scientific">Iconisemion striatum</name>
    <dbReference type="NCBI Taxonomy" id="60296"/>
    <lineage>
        <taxon>Eukaryota</taxon>
        <taxon>Metazoa</taxon>
        <taxon>Chordata</taxon>
        <taxon>Craniata</taxon>
        <taxon>Vertebrata</taxon>
        <taxon>Euteleostomi</taxon>
        <taxon>Actinopterygii</taxon>
        <taxon>Neopterygii</taxon>
        <taxon>Teleostei</taxon>
        <taxon>Neoteleostei</taxon>
        <taxon>Acanthomorphata</taxon>
        <taxon>Ovalentaria</taxon>
        <taxon>Atherinomorphae</taxon>
        <taxon>Cyprinodontiformes</taxon>
        <taxon>Nothobranchiidae</taxon>
        <taxon>Iconisemion</taxon>
    </lineage>
</organism>
<protein>
    <submittedName>
        <fullName evidence="1">Uncharacterized protein</fullName>
    </submittedName>
</protein>
<reference evidence="1" key="2">
    <citation type="submission" date="2016-06" db="EMBL/GenBank/DDBJ databases">
        <title>The genome of a short-lived fish provides insights into sex chromosome evolution and the genetic control of aging.</title>
        <authorList>
            <person name="Reichwald K."/>
            <person name="Felder M."/>
            <person name="Petzold A."/>
            <person name="Koch P."/>
            <person name="Groth M."/>
            <person name="Platzer M."/>
        </authorList>
    </citation>
    <scope>NUCLEOTIDE SEQUENCE</scope>
    <source>
        <tissue evidence="1">Brain</tissue>
    </source>
</reference>
<gene>
    <name evidence="1" type="primary">OLA.8941</name>
</gene>
<accession>A0A1A7XEK0</accession>
<feature type="non-terminal residue" evidence="1">
    <location>
        <position position="90"/>
    </location>
</feature>
<evidence type="ECO:0000313" key="1">
    <source>
        <dbReference type="EMBL" id="SBP16492.1"/>
    </source>
</evidence>
<dbReference type="EMBL" id="HADW01015092">
    <property type="protein sequence ID" value="SBP16492.1"/>
    <property type="molecule type" value="Transcribed_RNA"/>
</dbReference>
<reference evidence="1" key="1">
    <citation type="submission" date="2016-05" db="EMBL/GenBank/DDBJ databases">
        <authorList>
            <person name="Lavstsen T."/>
            <person name="Jespersen J.S."/>
        </authorList>
    </citation>
    <scope>NUCLEOTIDE SEQUENCE</scope>
    <source>
        <tissue evidence="1">Brain</tissue>
    </source>
</reference>